<dbReference type="EMBL" id="JAEAOA010000815">
    <property type="protein sequence ID" value="KAK3602348.1"/>
    <property type="molecule type" value="Genomic_DNA"/>
</dbReference>
<keyword evidence="2" id="KW-1185">Reference proteome</keyword>
<dbReference type="AlphaFoldDB" id="A0AAE0T349"/>
<comment type="caution">
    <text evidence="1">The sequence shown here is derived from an EMBL/GenBank/DDBJ whole genome shotgun (WGS) entry which is preliminary data.</text>
</comment>
<protein>
    <submittedName>
        <fullName evidence="1">Uncharacterized protein</fullName>
    </submittedName>
</protein>
<reference evidence="1" key="2">
    <citation type="journal article" date="2021" name="Genome Biol. Evol.">
        <title>Developing a high-quality reference genome for a parasitic bivalve with doubly uniparental inheritance (Bivalvia: Unionida).</title>
        <authorList>
            <person name="Smith C.H."/>
        </authorList>
    </citation>
    <scope>NUCLEOTIDE SEQUENCE</scope>
    <source>
        <strain evidence="1">CHS0354</strain>
        <tissue evidence="1">Mantle</tissue>
    </source>
</reference>
<evidence type="ECO:0000313" key="2">
    <source>
        <dbReference type="Proteomes" id="UP001195483"/>
    </source>
</evidence>
<proteinExistence type="predicted"/>
<organism evidence="1 2">
    <name type="scientific">Potamilus streckersoni</name>
    <dbReference type="NCBI Taxonomy" id="2493646"/>
    <lineage>
        <taxon>Eukaryota</taxon>
        <taxon>Metazoa</taxon>
        <taxon>Spiralia</taxon>
        <taxon>Lophotrochozoa</taxon>
        <taxon>Mollusca</taxon>
        <taxon>Bivalvia</taxon>
        <taxon>Autobranchia</taxon>
        <taxon>Heteroconchia</taxon>
        <taxon>Palaeoheterodonta</taxon>
        <taxon>Unionida</taxon>
        <taxon>Unionoidea</taxon>
        <taxon>Unionidae</taxon>
        <taxon>Ambleminae</taxon>
        <taxon>Lampsilini</taxon>
        <taxon>Potamilus</taxon>
    </lineage>
</organism>
<dbReference type="Proteomes" id="UP001195483">
    <property type="component" value="Unassembled WGS sequence"/>
</dbReference>
<accession>A0AAE0T349</accession>
<sequence>MVLASAVRRFCGWRLDVMGCNWMSFGIYCLIRVSHSNSRGVTCRNQQVRNINLSSSRLVTSLRDDLGYLQVNEHTRLDHKLHIDGRRAIIDTDSLVFLGLLKGWPNQPIHPITQLAKARRILYHVQEAVIIADGHPSGLFQKTQCPNWTHARWMSSSTAKRIGFQPFYCRVTLEVAMALLNT</sequence>
<gene>
    <name evidence="1" type="ORF">CHS0354_013340</name>
</gene>
<name>A0AAE0T349_9BIVA</name>
<reference evidence="1" key="3">
    <citation type="submission" date="2023-05" db="EMBL/GenBank/DDBJ databases">
        <authorList>
            <person name="Smith C.H."/>
        </authorList>
    </citation>
    <scope>NUCLEOTIDE SEQUENCE</scope>
    <source>
        <strain evidence="1">CHS0354</strain>
        <tissue evidence="1">Mantle</tissue>
    </source>
</reference>
<reference evidence="1" key="1">
    <citation type="journal article" date="2021" name="Genome Biol. Evol.">
        <title>A High-Quality Reference Genome for a Parasitic Bivalve with Doubly Uniparental Inheritance (Bivalvia: Unionida).</title>
        <authorList>
            <person name="Smith C.H."/>
        </authorList>
    </citation>
    <scope>NUCLEOTIDE SEQUENCE</scope>
    <source>
        <strain evidence="1">CHS0354</strain>
    </source>
</reference>
<evidence type="ECO:0000313" key="1">
    <source>
        <dbReference type="EMBL" id="KAK3602348.1"/>
    </source>
</evidence>